<feature type="region of interest" description="Disordered" evidence="7">
    <location>
        <begin position="645"/>
        <end position="670"/>
    </location>
</feature>
<dbReference type="STRING" id="7165.Q7QE12"/>
<feature type="compositionally biased region" description="Polar residues" evidence="7">
    <location>
        <begin position="176"/>
        <end position="190"/>
    </location>
</feature>
<evidence type="ECO:0000259" key="9">
    <source>
        <dbReference type="PROSITE" id="PS51195"/>
    </source>
</evidence>
<feature type="compositionally biased region" description="Acidic residues" evidence="7">
    <location>
        <begin position="85"/>
        <end position="98"/>
    </location>
</feature>
<feature type="short sequence motif" description="Q motif" evidence="5">
    <location>
        <begin position="206"/>
        <end position="234"/>
    </location>
</feature>
<dbReference type="EC" id="3.6.4.13" evidence="6"/>
<dbReference type="GO" id="GO:0016787">
    <property type="term" value="F:hydrolase activity"/>
    <property type="evidence" value="ECO:0007669"/>
    <property type="project" value="UniProtKB-KW"/>
</dbReference>
<dbReference type="GO" id="GO:0005524">
    <property type="term" value="F:ATP binding"/>
    <property type="evidence" value="ECO:0007669"/>
    <property type="project" value="UniProtKB-UniRule"/>
</dbReference>
<dbReference type="PhylomeDB" id="Q7QE12"/>
<feature type="region of interest" description="Disordered" evidence="7">
    <location>
        <begin position="698"/>
        <end position="739"/>
    </location>
</feature>
<dbReference type="EMBL" id="AAAB01008848">
    <property type="protein sequence ID" value="EAA07044.4"/>
    <property type="molecule type" value="Genomic_DNA"/>
</dbReference>
<evidence type="ECO:0000256" key="7">
    <source>
        <dbReference type="SAM" id="MobiDB-lite"/>
    </source>
</evidence>
<dbReference type="GO" id="GO:0003723">
    <property type="term" value="F:RNA binding"/>
    <property type="evidence" value="ECO:0007669"/>
    <property type="project" value="UniProtKB-UniRule"/>
</dbReference>
<feature type="compositionally biased region" description="Basic and acidic residues" evidence="7">
    <location>
        <begin position="719"/>
        <end position="730"/>
    </location>
</feature>
<proteinExistence type="inferred from homology"/>
<comment type="domain">
    <text evidence="6">The Q motif is unique to and characteristic of the DEAD box family of RNA helicases and controls ATP binding and hydrolysis.</text>
</comment>
<feature type="compositionally biased region" description="Basic and acidic residues" evidence="7">
    <location>
        <begin position="130"/>
        <end position="155"/>
    </location>
</feature>
<keyword evidence="4 6" id="KW-0067">ATP-binding</keyword>
<dbReference type="eggNOG" id="KOG0347">
    <property type="taxonomic scope" value="Eukaryota"/>
</dbReference>
<dbReference type="CDD" id="cd17946">
    <property type="entry name" value="DEADc_DDX24"/>
    <property type="match status" value="1"/>
</dbReference>
<evidence type="ECO:0000256" key="4">
    <source>
        <dbReference type="ARBA" id="ARBA00022840"/>
    </source>
</evidence>
<keyword evidence="1 6" id="KW-0547">Nucleotide-binding</keyword>
<sequence length="739" mass="84391">MQKQRKFNPKKRPAKQKTKDASWQQVKLNGPVISDEGADFGGFIGLEVLENYSGDFVRKEKRKYDKDIDSLERKKKSKRKRSFDSDSDDSDDDSDDSEKETKSKKKKKKAKKLKPQAETDSSEDDSGFDDQPKKKNKPEKESPPVKSKKNDREPGEGAEAATTQKEPEPPKSSSSTKLQQNQSKQNNATKVSDKPVPEPYSTADYTAWVQLGVSEPIVRALADKGFKVPTEIQNKSLPVAIYGRRDLLGAAETGSGKTLAFGIPMLEGIMHLKKGKKPVADDSSEHEMTPPSEDMEVTEEDAKVFAEEGRKLGNSSAAPEDKPLYGLILTPTRELAVQINDHLKAVAKYTDINIATVFGGLATVKQERMLRKCPEIVIATPGRLWELVKSENHHLSKVTDIRYLVIDETDRMLEKGHFEELKELLALINANEEAKKLRRNYIFSATLTMDHEMPTHIKRHPKKSKKALKLTPGQRMANLIETIGMTDPKIVDLTQDHGTARTLTESRILCQMEHKDFYLYYFLDRHPGRTLVFCNSIDCVKRLVSLFDYLNCQPLSLFGSMQQRQRLKNLERLTVLLIGPSEVRDYVKLNQDLGRTEDLPLYPTSERVMRQVKERVTLARQIERMDLQQRREGATRSWEDQLAKEFQSESEVDSEQEEVRRTEQTKRKRQFRAKRLELSQLLARPIVAERIEMSYPSLNINPTMSEPAATEQSAITVVRKAEQQRILEKKQQRKKKRAN</sequence>
<comment type="function">
    <text evidence="6">RNA helicase.</text>
</comment>
<feature type="region of interest" description="Disordered" evidence="7">
    <location>
        <begin position="1"/>
        <end position="25"/>
    </location>
</feature>
<gene>
    <name evidence="10" type="ORF">AgaP_AGAP010702</name>
</gene>
<dbReference type="InterPro" id="IPR014014">
    <property type="entry name" value="RNA_helicase_DEAD_Q_motif"/>
</dbReference>
<feature type="region of interest" description="Disordered" evidence="7">
    <location>
        <begin position="58"/>
        <end position="198"/>
    </location>
</feature>
<protein>
    <recommendedName>
        <fullName evidence="6">ATP-dependent RNA helicase</fullName>
        <ecNumber evidence="6">3.6.4.13</ecNumber>
    </recommendedName>
</protein>
<dbReference type="Gene3D" id="3.40.50.300">
    <property type="entry name" value="P-loop containing nucleotide triphosphate hydrolases"/>
    <property type="match status" value="2"/>
</dbReference>
<feature type="domain" description="DEAD-box RNA helicase Q" evidence="9">
    <location>
        <begin position="206"/>
        <end position="234"/>
    </location>
</feature>
<evidence type="ECO:0000259" key="8">
    <source>
        <dbReference type="PROSITE" id="PS51192"/>
    </source>
</evidence>
<dbReference type="PROSITE" id="PS51195">
    <property type="entry name" value="Q_MOTIF"/>
    <property type="match status" value="1"/>
</dbReference>
<dbReference type="Pfam" id="PF00270">
    <property type="entry name" value="DEAD"/>
    <property type="match status" value="1"/>
</dbReference>
<name>Q7QE12_ANOGA</name>
<feature type="compositionally biased region" description="Polar residues" evidence="7">
    <location>
        <begin position="698"/>
        <end position="715"/>
    </location>
</feature>
<evidence type="ECO:0000256" key="5">
    <source>
        <dbReference type="PROSITE-ProRule" id="PRU00552"/>
    </source>
</evidence>
<feature type="compositionally biased region" description="Basic residues" evidence="7">
    <location>
        <begin position="102"/>
        <end position="114"/>
    </location>
</feature>
<dbReference type="SUPFAM" id="SSF52540">
    <property type="entry name" value="P-loop containing nucleoside triphosphate hydrolases"/>
    <property type="match status" value="2"/>
</dbReference>
<reference evidence="10" key="4">
    <citation type="journal article" date="2007" name="Genome Biol.">
        <title>Update of the Anopheles gambiae PEST genome assembly.</title>
        <authorList>
            <person name="Sharakhova M.V."/>
            <person name="Hammond M.P."/>
            <person name="Lobo N.F."/>
            <person name="Krzywinski J."/>
            <person name="Unger M.F."/>
            <person name="Hillenmeyer M.E."/>
            <person name="Bruggner R.V."/>
            <person name="Birney E."/>
            <person name="Collins F.H."/>
        </authorList>
    </citation>
    <scope>NUCLEOTIDE SEQUENCE</scope>
    <source>
        <strain evidence="10">PEST</strain>
    </source>
</reference>
<keyword evidence="6" id="KW-0694">RNA-binding</keyword>
<dbReference type="GO" id="GO:0003724">
    <property type="term" value="F:RNA helicase activity"/>
    <property type="evidence" value="ECO:0007669"/>
    <property type="project" value="UniProtKB-EC"/>
</dbReference>
<organism evidence="10">
    <name type="scientific">Anopheles gambiae</name>
    <name type="common">African malaria mosquito</name>
    <dbReference type="NCBI Taxonomy" id="7165"/>
    <lineage>
        <taxon>Eukaryota</taxon>
        <taxon>Metazoa</taxon>
        <taxon>Ecdysozoa</taxon>
        <taxon>Arthropoda</taxon>
        <taxon>Hexapoda</taxon>
        <taxon>Insecta</taxon>
        <taxon>Pterygota</taxon>
        <taxon>Neoptera</taxon>
        <taxon>Endopterygota</taxon>
        <taxon>Diptera</taxon>
        <taxon>Nematocera</taxon>
        <taxon>Culicoidea</taxon>
        <taxon>Culicidae</taxon>
        <taxon>Anophelinae</taxon>
        <taxon>Anopheles</taxon>
    </lineage>
</organism>
<evidence type="ECO:0000256" key="6">
    <source>
        <dbReference type="RuleBase" id="RU365068"/>
    </source>
</evidence>
<dbReference type="VEuPathDB" id="VectorBase:AGAP010702"/>
<dbReference type="AlphaFoldDB" id="Q7QE12"/>
<dbReference type="InterPro" id="IPR014001">
    <property type="entry name" value="Helicase_ATP-bd"/>
</dbReference>
<comment type="catalytic activity">
    <reaction evidence="6">
        <text>ATP + H2O = ADP + phosphate + H(+)</text>
        <dbReference type="Rhea" id="RHEA:13065"/>
        <dbReference type="ChEBI" id="CHEBI:15377"/>
        <dbReference type="ChEBI" id="CHEBI:15378"/>
        <dbReference type="ChEBI" id="CHEBI:30616"/>
        <dbReference type="ChEBI" id="CHEBI:43474"/>
        <dbReference type="ChEBI" id="CHEBI:456216"/>
        <dbReference type="EC" id="3.6.4.13"/>
    </reaction>
</comment>
<evidence type="ECO:0000256" key="1">
    <source>
        <dbReference type="ARBA" id="ARBA00022741"/>
    </source>
</evidence>
<dbReference type="InterPro" id="IPR011545">
    <property type="entry name" value="DEAD/DEAH_box_helicase_dom"/>
</dbReference>
<feature type="compositionally biased region" description="Basic and acidic residues" evidence="7">
    <location>
        <begin position="278"/>
        <end position="288"/>
    </location>
</feature>
<keyword evidence="3 6" id="KW-0347">Helicase</keyword>
<reference evidence="10" key="5">
    <citation type="submission" date="2011-05" db="EMBL/GenBank/DDBJ databases">
        <authorList>
            <consortium name="VectorBase"/>
        </authorList>
    </citation>
    <scope>NUCLEOTIDE SEQUENCE</scope>
    <source>
        <strain evidence="10">PEST</strain>
    </source>
</reference>
<keyword evidence="2 6" id="KW-0378">Hydrolase</keyword>
<dbReference type="PaxDb" id="7165-AGAP010702-PA"/>
<feature type="region of interest" description="Disordered" evidence="7">
    <location>
        <begin position="276"/>
        <end position="298"/>
    </location>
</feature>
<comment type="similarity">
    <text evidence="6">Belongs to the DEAD box helicase family.</text>
</comment>
<evidence type="ECO:0000313" key="10">
    <source>
        <dbReference type="EMBL" id="EAA07044.4"/>
    </source>
</evidence>
<feature type="domain" description="Helicase ATP-binding" evidence="8">
    <location>
        <begin position="238"/>
        <end position="465"/>
    </location>
</feature>
<feature type="compositionally biased region" description="Basic and acidic residues" evidence="7">
    <location>
        <begin position="58"/>
        <end position="72"/>
    </location>
</feature>
<dbReference type="SMART" id="SM00487">
    <property type="entry name" value="DEXDc"/>
    <property type="match status" value="1"/>
</dbReference>
<dbReference type="PANTHER" id="PTHR24031">
    <property type="entry name" value="RNA HELICASE"/>
    <property type="match status" value="1"/>
</dbReference>
<evidence type="ECO:0000256" key="2">
    <source>
        <dbReference type="ARBA" id="ARBA00022801"/>
    </source>
</evidence>
<reference evidence="10" key="3">
    <citation type="journal article" date="2004" name="Trends Parasitol.">
        <title>The Anopheles gambiae genome: an update.</title>
        <authorList>
            <person name="Mongin E."/>
            <person name="Louis C."/>
            <person name="Holt R.A."/>
            <person name="Birney E."/>
            <person name="Collins F.H."/>
        </authorList>
    </citation>
    <scope>NUCLEOTIDE SEQUENCE</scope>
    <source>
        <strain evidence="10">PEST</strain>
    </source>
</reference>
<evidence type="ECO:0000256" key="3">
    <source>
        <dbReference type="ARBA" id="ARBA00022806"/>
    </source>
</evidence>
<dbReference type="OMA" id="YYFVERY"/>
<dbReference type="InterPro" id="IPR027417">
    <property type="entry name" value="P-loop_NTPase"/>
</dbReference>
<accession>Q7QE12</accession>
<reference evidence="10" key="2">
    <citation type="submission" date="2002-03" db="EMBL/GenBank/DDBJ databases">
        <authorList>
            <consortium name="The Anopheles Genome Sequencing Consortium"/>
        </authorList>
    </citation>
    <scope>NUCLEOTIDE SEQUENCE</scope>
    <source>
        <strain evidence="10">PEST</strain>
    </source>
</reference>
<comment type="caution">
    <text evidence="10">The sequence shown here is derived from an EMBL/GenBank/DDBJ whole genome shotgun (WGS) entry which is preliminary data.</text>
</comment>
<dbReference type="PROSITE" id="PS51192">
    <property type="entry name" value="HELICASE_ATP_BIND_1"/>
    <property type="match status" value="1"/>
</dbReference>
<feature type="compositionally biased region" description="Basic residues" evidence="7">
    <location>
        <begin position="1"/>
        <end position="16"/>
    </location>
</feature>
<dbReference type="HOGENOM" id="CLU_003041_13_1_1"/>
<dbReference type="VEuPathDB" id="VectorBase:AGAMI1_009760"/>
<reference evidence="10" key="1">
    <citation type="journal article" date="2002" name="Science">
        <title>The genome sequence of the malaria mosquito Anopheles gambiae.</title>
        <authorList>
            <person name="Holt R.A."/>
            <person name="Subramanian G.M."/>
            <person name="Halpern A."/>
            <person name="Sutton G.G."/>
            <person name="Charlab R."/>
            <person name="Nusskern D.R."/>
            <person name="Wincker P."/>
            <person name="Clark A.G."/>
            <person name="Ribeiro J.M."/>
            <person name="Wides R."/>
            <person name="Salzberg S.L."/>
            <person name="Loftus B."/>
            <person name="Yandell M."/>
            <person name="Majoros W.H."/>
            <person name="Rusch D.B."/>
            <person name="Lai Z."/>
            <person name="Kraft C.L."/>
            <person name="Abril J.F."/>
            <person name="Anthouard V."/>
            <person name="Arensburger P."/>
            <person name="Atkinson P.W."/>
            <person name="Baden H."/>
            <person name="de Berardinis V."/>
            <person name="Baldwin D."/>
            <person name="Benes V."/>
            <person name="Biedler J."/>
            <person name="Blass C."/>
            <person name="Bolanos R."/>
            <person name="Boscus D."/>
            <person name="Barnstead M."/>
            <person name="Cai S."/>
            <person name="Center A."/>
            <person name="Chaturverdi K."/>
            <person name="Christophides G.K."/>
            <person name="Chrystal M.A."/>
            <person name="Clamp M."/>
            <person name="Cravchik A."/>
            <person name="Curwen V."/>
            <person name="Dana A."/>
            <person name="Delcher A."/>
            <person name="Dew I."/>
            <person name="Evans C.A."/>
            <person name="Flanigan M."/>
            <person name="Grundschober-Freimoser A."/>
            <person name="Friedli L."/>
            <person name="Gu Z."/>
            <person name="Guan P."/>
            <person name="Guigo R."/>
            <person name="Hillenmeyer M.E."/>
            <person name="Hladun S.L."/>
            <person name="Hogan J.R."/>
            <person name="Hong Y.S."/>
            <person name="Hoover J."/>
            <person name="Jaillon O."/>
            <person name="Ke Z."/>
            <person name="Kodira C."/>
            <person name="Kokoza E."/>
            <person name="Koutsos A."/>
            <person name="Letunic I."/>
            <person name="Levitsky A."/>
            <person name="Liang Y."/>
            <person name="Lin J.J."/>
            <person name="Lobo N.F."/>
            <person name="Lopez J.R."/>
            <person name="Malek J.A."/>
            <person name="McIntosh T.C."/>
            <person name="Meister S."/>
            <person name="Miller J."/>
            <person name="Mobarry C."/>
            <person name="Mongin E."/>
            <person name="Murphy S.D."/>
            <person name="O'Brochta D.A."/>
            <person name="Pfannkoch C."/>
            <person name="Qi R."/>
            <person name="Regier M.A."/>
            <person name="Remington K."/>
            <person name="Shao H."/>
            <person name="Sharakhova M.V."/>
            <person name="Sitter C.D."/>
            <person name="Shetty J."/>
            <person name="Smith T.J."/>
            <person name="Strong R."/>
            <person name="Sun J."/>
            <person name="Thomasova D."/>
            <person name="Ton L.Q."/>
            <person name="Topalis P."/>
            <person name="Tu Z."/>
            <person name="Unger M.F."/>
            <person name="Walenz B."/>
            <person name="Wang A."/>
            <person name="Wang J."/>
            <person name="Wang M."/>
            <person name="Wang X."/>
            <person name="Woodford K.J."/>
            <person name="Wortman J.R."/>
            <person name="Wu M."/>
            <person name="Yao A."/>
            <person name="Zdobnov E.M."/>
            <person name="Zhang H."/>
            <person name="Zhao Q."/>
            <person name="Zhao S."/>
            <person name="Zhu S.C."/>
            <person name="Zhimulev I."/>
            <person name="Coluzzi M."/>
            <person name="della Torre A."/>
            <person name="Roth C.W."/>
            <person name="Louis C."/>
            <person name="Kalush F."/>
            <person name="Mural R.J."/>
            <person name="Myers E.W."/>
            <person name="Adams M.D."/>
            <person name="Smith H.O."/>
            <person name="Broder S."/>
            <person name="Gardner M.J."/>
            <person name="Fraser C.M."/>
            <person name="Birney E."/>
            <person name="Bork P."/>
            <person name="Brey P.T."/>
            <person name="Venter J.C."/>
            <person name="Weissenbach J."/>
            <person name="Kafatos F.C."/>
            <person name="Collins F.H."/>
            <person name="Hoffman S.L."/>
        </authorList>
    </citation>
    <scope>NUCLEOTIDE SEQUENCE [LARGE SCALE GENOMIC DNA]</scope>
    <source>
        <strain evidence="10">PEST</strain>
    </source>
</reference>